<dbReference type="GO" id="GO:0008168">
    <property type="term" value="F:methyltransferase activity"/>
    <property type="evidence" value="ECO:0007669"/>
    <property type="project" value="UniProtKB-KW"/>
</dbReference>
<proteinExistence type="predicted"/>
<accession>A0A6A7KBN6</accession>
<keyword evidence="2" id="KW-0808">Transferase</keyword>
<name>A0A6A7KBN6_9FIRM</name>
<dbReference type="EMBL" id="WHNX01000028">
    <property type="protein sequence ID" value="MPW26824.1"/>
    <property type="molecule type" value="Genomic_DNA"/>
</dbReference>
<gene>
    <name evidence="2" type="ORF">GC105_13635</name>
</gene>
<evidence type="ECO:0000259" key="1">
    <source>
        <dbReference type="Pfam" id="PF13847"/>
    </source>
</evidence>
<dbReference type="PANTHER" id="PTHR43861">
    <property type="entry name" value="TRANS-ACONITATE 2-METHYLTRANSFERASE-RELATED"/>
    <property type="match status" value="1"/>
</dbReference>
<dbReference type="InterPro" id="IPR029063">
    <property type="entry name" value="SAM-dependent_MTases_sf"/>
</dbReference>
<reference evidence="2 3" key="1">
    <citation type="submission" date="2019-10" db="EMBL/GenBank/DDBJ databases">
        <title>Alkalibaculum tamaniensis sp.nov., a new alkaliphilic acetogen, isolated on methoxylated aromatics from a mud volcano.</title>
        <authorList>
            <person name="Khomyakova M.A."/>
            <person name="Merkel A.Y."/>
            <person name="Bonch-Osmolovskaya E.A."/>
            <person name="Slobodkin A.I."/>
        </authorList>
    </citation>
    <scope>NUCLEOTIDE SEQUENCE [LARGE SCALE GENOMIC DNA]</scope>
    <source>
        <strain evidence="2 3">M08DMB</strain>
    </source>
</reference>
<dbReference type="Pfam" id="PF13847">
    <property type="entry name" value="Methyltransf_31"/>
    <property type="match status" value="1"/>
</dbReference>
<protein>
    <submittedName>
        <fullName evidence="2">Methyltransferase domain-containing protein</fullName>
    </submittedName>
</protein>
<dbReference type="GO" id="GO:0032259">
    <property type="term" value="P:methylation"/>
    <property type="evidence" value="ECO:0007669"/>
    <property type="project" value="UniProtKB-KW"/>
</dbReference>
<dbReference type="AlphaFoldDB" id="A0A6A7KBN6"/>
<dbReference type="CDD" id="cd02440">
    <property type="entry name" value="AdoMet_MTases"/>
    <property type="match status" value="1"/>
</dbReference>
<dbReference type="Proteomes" id="UP000440004">
    <property type="component" value="Unassembled WGS sequence"/>
</dbReference>
<dbReference type="PANTHER" id="PTHR43861:SF1">
    <property type="entry name" value="TRANS-ACONITATE 2-METHYLTRANSFERASE"/>
    <property type="match status" value="1"/>
</dbReference>
<comment type="caution">
    <text evidence="2">The sequence shown here is derived from an EMBL/GenBank/DDBJ whole genome shotgun (WGS) entry which is preliminary data.</text>
</comment>
<evidence type="ECO:0000313" key="3">
    <source>
        <dbReference type="Proteomes" id="UP000440004"/>
    </source>
</evidence>
<dbReference type="InterPro" id="IPR025714">
    <property type="entry name" value="Methyltranfer_dom"/>
</dbReference>
<keyword evidence="3" id="KW-1185">Reference proteome</keyword>
<dbReference type="Gene3D" id="3.40.50.150">
    <property type="entry name" value="Vaccinia Virus protein VP39"/>
    <property type="match status" value="1"/>
</dbReference>
<organism evidence="2 3">
    <name type="scientific">Alkalibaculum sporogenes</name>
    <dbReference type="NCBI Taxonomy" id="2655001"/>
    <lineage>
        <taxon>Bacteria</taxon>
        <taxon>Bacillati</taxon>
        <taxon>Bacillota</taxon>
        <taxon>Clostridia</taxon>
        <taxon>Eubacteriales</taxon>
        <taxon>Eubacteriaceae</taxon>
        <taxon>Alkalibaculum</taxon>
    </lineage>
</organism>
<sequence length="270" mass="31731">MFLLSLERFIDEWEASKKDSELSQIKDYWEVRADEFNDHDKSNYDDIIPLFEERGIVKSNYDILDIGCGPGKLSINIAKKVRSITGIDISEKMVKHAEENAEYVNLKNTSFKVASWQEINLREESFHKKFDVVIASMTPGINSYDTLSKMLDASKNHCFLSSYVYRKDLRNEIEDHLAEKSKESQKNKIYYVFNILWELGYFPELLYKDVDVTNVYTYEKAVEIYITEFLAEGYKKKKIEEFLLSKTNDEGMVVQKYSAKVAWMLWNCKK</sequence>
<feature type="domain" description="Methyltransferase" evidence="1">
    <location>
        <begin position="58"/>
        <end position="193"/>
    </location>
</feature>
<keyword evidence="2" id="KW-0489">Methyltransferase</keyword>
<evidence type="ECO:0000313" key="2">
    <source>
        <dbReference type="EMBL" id="MPW26824.1"/>
    </source>
</evidence>
<dbReference type="SUPFAM" id="SSF53335">
    <property type="entry name" value="S-adenosyl-L-methionine-dependent methyltransferases"/>
    <property type="match status" value="1"/>
</dbReference>